<protein>
    <submittedName>
        <fullName evidence="1">Uncharacterized protein</fullName>
    </submittedName>
</protein>
<dbReference type="Proteomes" id="UP000436027">
    <property type="component" value="Unassembled WGS sequence"/>
</dbReference>
<accession>A0AAD3X1M3</accession>
<reference evidence="1 2" key="1">
    <citation type="submission" date="2019-09" db="EMBL/GenBank/DDBJ databases">
        <title>Whole genome sequencing of Microbacterium maritypicum.</title>
        <authorList>
            <person name="Lenchi N."/>
        </authorList>
    </citation>
    <scope>NUCLEOTIDE SEQUENCE [LARGE SCALE GENOMIC DNA]</scope>
    <source>
        <strain evidence="1 2">DSM 12512</strain>
    </source>
</reference>
<dbReference type="EMBL" id="WAAQ01000002">
    <property type="protein sequence ID" value="KAB1883656.1"/>
    <property type="molecule type" value="Genomic_DNA"/>
</dbReference>
<sequence>MIPTTPPPAGSPNLTFRGANITYIWRTINDSEWIVEGAPGVETYITRSANVAGAFDVVQTNGPSGAPSTVSEWSGLNDFFR</sequence>
<organism evidence="1 2">
    <name type="scientific">Microbacterium maritypicum</name>
    <name type="common">Microbacterium liquefaciens</name>
    <dbReference type="NCBI Taxonomy" id="33918"/>
    <lineage>
        <taxon>Bacteria</taxon>
        <taxon>Bacillati</taxon>
        <taxon>Actinomycetota</taxon>
        <taxon>Actinomycetes</taxon>
        <taxon>Micrococcales</taxon>
        <taxon>Microbacteriaceae</taxon>
        <taxon>Microbacterium</taxon>
    </lineage>
</organism>
<dbReference type="AlphaFoldDB" id="A0AAD3X1M3"/>
<evidence type="ECO:0000313" key="2">
    <source>
        <dbReference type="Proteomes" id="UP000436027"/>
    </source>
</evidence>
<gene>
    <name evidence="1" type="ORF">F6W70_13750</name>
</gene>
<dbReference type="RefSeq" id="WP_151487024.1">
    <property type="nucleotide sequence ID" value="NZ_BAAAIN010000001.1"/>
</dbReference>
<evidence type="ECO:0000313" key="1">
    <source>
        <dbReference type="EMBL" id="KAB1883656.1"/>
    </source>
</evidence>
<name>A0AAD3X1M3_MICMQ</name>
<proteinExistence type="predicted"/>
<comment type="caution">
    <text evidence="1">The sequence shown here is derived from an EMBL/GenBank/DDBJ whole genome shotgun (WGS) entry which is preliminary data.</text>
</comment>